<keyword evidence="3" id="KW-1185">Reference proteome</keyword>
<dbReference type="AlphaFoldDB" id="A0A392SG44"/>
<accession>A0A392SG44</accession>
<organism evidence="2 3">
    <name type="scientific">Trifolium medium</name>
    <dbReference type="NCBI Taxonomy" id="97028"/>
    <lineage>
        <taxon>Eukaryota</taxon>
        <taxon>Viridiplantae</taxon>
        <taxon>Streptophyta</taxon>
        <taxon>Embryophyta</taxon>
        <taxon>Tracheophyta</taxon>
        <taxon>Spermatophyta</taxon>
        <taxon>Magnoliopsida</taxon>
        <taxon>eudicotyledons</taxon>
        <taxon>Gunneridae</taxon>
        <taxon>Pentapetalae</taxon>
        <taxon>rosids</taxon>
        <taxon>fabids</taxon>
        <taxon>Fabales</taxon>
        <taxon>Fabaceae</taxon>
        <taxon>Papilionoideae</taxon>
        <taxon>50 kb inversion clade</taxon>
        <taxon>NPAAA clade</taxon>
        <taxon>Hologalegina</taxon>
        <taxon>IRL clade</taxon>
        <taxon>Trifolieae</taxon>
        <taxon>Trifolium</taxon>
    </lineage>
</organism>
<comment type="caution">
    <text evidence="2">The sequence shown here is derived from an EMBL/GenBank/DDBJ whole genome shotgun (WGS) entry which is preliminary data.</text>
</comment>
<reference evidence="2 3" key="1">
    <citation type="journal article" date="2018" name="Front. Plant Sci.">
        <title>Red Clover (Trifolium pratense) and Zigzag Clover (T. medium) - A Picture of Genomic Similarities and Differences.</title>
        <authorList>
            <person name="Dluhosova J."/>
            <person name="Istvanek J."/>
            <person name="Nedelnik J."/>
            <person name="Repkova J."/>
        </authorList>
    </citation>
    <scope>NUCLEOTIDE SEQUENCE [LARGE SCALE GENOMIC DNA]</scope>
    <source>
        <strain evidence="3">cv. 10/8</strain>
        <tissue evidence="2">Leaf</tissue>
    </source>
</reference>
<evidence type="ECO:0000256" key="1">
    <source>
        <dbReference type="SAM" id="MobiDB-lite"/>
    </source>
</evidence>
<evidence type="ECO:0000313" key="3">
    <source>
        <dbReference type="Proteomes" id="UP000265520"/>
    </source>
</evidence>
<protein>
    <submittedName>
        <fullName evidence="2">Uncharacterized protein</fullName>
    </submittedName>
</protein>
<evidence type="ECO:0000313" key="2">
    <source>
        <dbReference type="EMBL" id="MCI47367.1"/>
    </source>
</evidence>
<dbReference type="EMBL" id="LXQA010371523">
    <property type="protein sequence ID" value="MCI47367.1"/>
    <property type="molecule type" value="Genomic_DNA"/>
</dbReference>
<proteinExistence type="predicted"/>
<sequence length="99" mass="11434">MHCASRRLPARAAPIAEENRKTTATLRVAQNHLARRANTRRLNRPSTNALRVTPPVYARRARNRTSCKKRDFAWNSASKLKMTYLIFSKHFQAVIHVHT</sequence>
<name>A0A392SG44_9FABA</name>
<dbReference type="Proteomes" id="UP000265520">
    <property type="component" value="Unassembled WGS sequence"/>
</dbReference>
<feature type="non-terminal residue" evidence="2">
    <location>
        <position position="99"/>
    </location>
</feature>
<feature type="region of interest" description="Disordered" evidence="1">
    <location>
        <begin position="1"/>
        <end position="20"/>
    </location>
</feature>